<organism evidence="2 3">
    <name type="scientific">Protopolystoma xenopodis</name>
    <dbReference type="NCBI Taxonomy" id="117903"/>
    <lineage>
        <taxon>Eukaryota</taxon>
        <taxon>Metazoa</taxon>
        <taxon>Spiralia</taxon>
        <taxon>Lophotrochozoa</taxon>
        <taxon>Platyhelminthes</taxon>
        <taxon>Monogenea</taxon>
        <taxon>Polyopisthocotylea</taxon>
        <taxon>Polystomatidea</taxon>
        <taxon>Polystomatidae</taxon>
        <taxon>Protopolystoma</taxon>
    </lineage>
</organism>
<evidence type="ECO:0000313" key="2">
    <source>
        <dbReference type="EMBL" id="VEL37996.1"/>
    </source>
</evidence>
<feature type="compositionally biased region" description="Polar residues" evidence="1">
    <location>
        <begin position="37"/>
        <end position="51"/>
    </location>
</feature>
<comment type="caution">
    <text evidence="2">The sequence shown here is derived from an EMBL/GenBank/DDBJ whole genome shotgun (WGS) entry which is preliminary data.</text>
</comment>
<name>A0A3S5AUF6_9PLAT</name>
<proteinExistence type="predicted"/>
<accession>A0A3S5AUF6</accession>
<feature type="region of interest" description="Disordered" evidence="1">
    <location>
        <begin position="34"/>
        <end position="100"/>
    </location>
</feature>
<keyword evidence="3" id="KW-1185">Reference proteome</keyword>
<evidence type="ECO:0000256" key="1">
    <source>
        <dbReference type="SAM" id="MobiDB-lite"/>
    </source>
</evidence>
<reference evidence="2" key="1">
    <citation type="submission" date="2018-11" db="EMBL/GenBank/DDBJ databases">
        <authorList>
            <consortium name="Pathogen Informatics"/>
        </authorList>
    </citation>
    <scope>NUCLEOTIDE SEQUENCE</scope>
</reference>
<evidence type="ECO:0000313" key="3">
    <source>
        <dbReference type="Proteomes" id="UP000784294"/>
    </source>
</evidence>
<dbReference type="AlphaFoldDB" id="A0A3S5AUF6"/>
<feature type="compositionally biased region" description="Polar residues" evidence="1">
    <location>
        <begin position="85"/>
        <end position="100"/>
    </location>
</feature>
<gene>
    <name evidence="2" type="ORF">PXEA_LOCUS31436</name>
</gene>
<protein>
    <submittedName>
        <fullName evidence="2">Uncharacterized protein</fullName>
    </submittedName>
</protein>
<sequence>MRIQHVYEVCVLARHLSAQINAISLQPSYGKNWWRGSKSQDPDQQPRGQSNPDDHRQQPQTLVARAPSVATSSSSATSYSTWSSQNIRQENARNSRQTTSKTAGLGVGALHELADNICQLLNSPRDLGNQVRLATQRTRTSDFEAEWTVAGLAQECVFQPVQAVPYLEG</sequence>
<dbReference type="Proteomes" id="UP000784294">
    <property type="component" value="Unassembled WGS sequence"/>
</dbReference>
<feature type="compositionally biased region" description="Low complexity" evidence="1">
    <location>
        <begin position="66"/>
        <end position="84"/>
    </location>
</feature>
<dbReference type="EMBL" id="CAAALY010256563">
    <property type="protein sequence ID" value="VEL37996.1"/>
    <property type="molecule type" value="Genomic_DNA"/>
</dbReference>